<evidence type="ECO:0000313" key="4">
    <source>
        <dbReference type="Proteomes" id="UP000433577"/>
    </source>
</evidence>
<feature type="compositionally biased region" description="Polar residues" evidence="1">
    <location>
        <begin position="120"/>
        <end position="136"/>
    </location>
</feature>
<gene>
    <name evidence="3" type="ORF">FAZ98_16815</name>
</gene>
<evidence type="ECO:0000256" key="2">
    <source>
        <dbReference type="SAM" id="SignalP"/>
    </source>
</evidence>
<dbReference type="EMBL" id="CP046914">
    <property type="protein sequence ID" value="QGZ64493.1"/>
    <property type="molecule type" value="Genomic_DNA"/>
</dbReference>
<evidence type="ECO:0000313" key="3">
    <source>
        <dbReference type="EMBL" id="QGZ64493.1"/>
    </source>
</evidence>
<feature type="compositionally biased region" description="Polar residues" evidence="1">
    <location>
        <begin position="81"/>
        <end position="108"/>
    </location>
</feature>
<feature type="region of interest" description="Disordered" evidence="1">
    <location>
        <begin position="32"/>
        <end position="136"/>
    </location>
</feature>
<reference evidence="3 4" key="1">
    <citation type="submission" date="2019-12" db="EMBL/GenBank/DDBJ databases">
        <title>Paraburkholderia acidiphila 7Q-K02 sp. nov and Paraburkholderia acidisoli DHF22 sp. nov., two strains isolated from forest soil.</title>
        <authorList>
            <person name="Gao Z."/>
            <person name="Qiu L."/>
        </authorList>
    </citation>
    <scope>NUCLEOTIDE SEQUENCE [LARGE SCALE GENOMIC DNA]</scope>
    <source>
        <strain evidence="3 4">DHF22</strain>
    </source>
</reference>
<name>A0A7Z2JHV6_9BURK</name>
<evidence type="ECO:0000256" key="1">
    <source>
        <dbReference type="SAM" id="MobiDB-lite"/>
    </source>
</evidence>
<sequence>MRIRLDARPARTALATTLVALATLSLTACGPGDNAPVAARSAAPVSPAATAARNDADTSSAGVRLPSASRADVDAHASAPATDTTNASADPVQNVQASLAADSQQVTPVMSYAPGDEAQQEASTGNNTGGAATSNH</sequence>
<dbReference type="PROSITE" id="PS51257">
    <property type="entry name" value="PROKAR_LIPOPROTEIN"/>
    <property type="match status" value="1"/>
</dbReference>
<dbReference type="Proteomes" id="UP000433577">
    <property type="component" value="Chromosome 2"/>
</dbReference>
<keyword evidence="2" id="KW-0732">Signal</keyword>
<feature type="signal peptide" evidence="2">
    <location>
        <begin position="1"/>
        <end position="28"/>
    </location>
</feature>
<feature type="chain" id="PRO_5030562721" description="Lipoprotein" evidence="2">
    <location>
        <begin position="29"/>
        <end position="136"/>
    </location>
</feature>
<protein>
    <recommendedName>
        <fullName evidence="5">Lipoprotein</fullName>
    </recommendedName>
</protein>
<evidence type="ECO:0008006" key="5">
    <source>
        <dbReference type="Google" id="ProtNLM"/>
    </source>
</evidence>
<dbReference type="KEGG" id="pacs:FAZ98_16815"/>
<dbReference type="AlphaFoldDB" id="A0A7Z2JHV6"/>
<proteinExistence type="predicted"/>
<organism evidence="3 4">
    <name type="scientific">Paraburkholderia acidisoli</name>
    <dbReference type="NCBI Taxonomy" id="2571748"/>
    <lineage>
        <taxon>Bacteria</taxon>
        <taxon>Pseudomonadati</taxon>
        <taxon>Pseudomonadota</taxon>
        <taxon>Betaproteobacteria</taxon>
        <taxon>Burkholderiales</taxon>
        <taxon>Burkholderiaceae</taxon>
        <taxon>Paraburkholderia</taxon>
    </lineage>
</organism>
<dbReference type="OrthoDB" id="9104366at2"/>
<feature type="compositionally biased region" description="Low complexity" evidence="1">
    <location>
        <begin position="35"/>
        <end position="53"/>
    </location>
</feature>
<keyword evidence="4" id="KW-1185">Reference proteome</keyword>
<accession>A0A7Z2JHV6</accession>